<proteinExistence type="inferred from homology"/>
<sequence>MSNHSTHKRRSRLHFAPRTACVELIEDGTQAVSLEELVGSRCPSLFSKYRPMRMLFNGHLQTVYSVLGDFRKVDELQYDRQLLRLLDGGTLGLDFTPSEVSELPKDAPIIIVQHGLTGGSHEPYVRAVLAPALRLGFRAVVVNFRGYLRQALMNITDLYPLAPLLGLGFSIGGNVLVRYLAEEGRNSRISAACILGCPWDIKTNNDSLLHSTIGRHLYLRRMGENVMNIFRQNIDAFRADPDHPTAKAIPEILRIKNPTLTDFDGIFTRSVGDIPPFPFKSVDDYYTWASSHEIAQQIRVPCLTINAQDDPVVQRVQTPKQNEFVVSVLTRSGGHLGWFQRGGRPGERWTTKPVLEWLELFGRHVRLHPPQQTLSTDESGFIRDSEYPSLGCKRVPGGGLLKGHRSKNELLQGL</sequence>
<dbReference type="InterPro" id="IPR012020">
    <property type="entry name" value="ABHD4"/>
</dbReference>
<dbReference type="PANTHER" id="PTHR10794">
    <property type="entry name" value="ABHYDROLASE DOMAIN-CONTAINING PROTEIN"/>
    <property type="match status" value="1"/>
</dbReference>
<keyword evidence="4" id="KW-1185">Reference proteome</keyword>
<dbReference type="PIRSF" id="PIRSF005211">
    <property type="entry name" value="Ab_hydro_YheT"/>
    <property type="match status" value="1"/>
</dbReference>
<dbReference type="Proteomes" id="UP001295794">
    <property type="component" value="Unassembled WGS sequence"/>
</dbReference>
<gene>
    <name evidence="3" type="ORF">MYCIT1_LOCUS11593</name>
</gene>
<evidence type="ECO:0008006" key="5">
    <source>
        <dbReference type="Google" id="ProtNLM"/>
    </source>
</evidence>
<feature type="active site" description="Charge relay system" evidence="2">
    <location>
        <position position="310"/>
    </location>
</feature>
<dbReference type="GO" id="GO:0008126">
    <property type="term" value="F:acetylesterase activity"/>
    <property type="evidence" value="ECO:0007669"/>
    <property type="project" value="TreeGrafter"/>
</dbReference>
<protein>
    <recommendedName>
        <fullName evidence="5">AB hydrolase-1 domain-containing protein</fullName>
    </recommendedName>
</protein>
<feature type="active site" description="Charge relay system" evidence="2">
    <location>
        <position position="335"/>
    </location>
</feature>
<evidence type="ECO:0000313" key="3">
    <source>
        <dbReference type="EMBL" id="CAK5268410.1"/>
    </source>
</evidence>
<organism evidence="3 4">
    <name type="scientific">Mycena citricolor</name>
    <dbReference type="NCBI Taxonomy" id="2018698"/>
    <lineage>
        <taxon>Eukaryota</taxon>
        <taxon>Fungi</taxon>
        <taxon>Dikarya</taxon>
        <taxon>Basidiomycota</taxon>
        <taxon>Agaricomycotina</taxon>
        <taxon>Agaricomycetes</taxon>
        <taxon>Agaricomycetidae</taxon>
        <taxon>Agaricales</taxon>
        <taxon>Marasmiineae</taxon>
        <taxon>Mycenaceae</taxon>
        <taxon>Mycena</taxon>
    </lineage>
</organism>
<dbReference type="GO" id="GO:0047372">
    <property type="term" value="F:monoacylglycerol lipase activity"/>
    <property type="evidence" value="ECO:0007669"/>
    <property type="project" value="TreeGrafter"/>
</dbReference>
<dbReference type="EMBL" id="CAVNYO010000138">
    <property type="protein sequence ID" value="CAK5268410.1"/>
    <property type="molecule type" value="Genomic_DNA"/>
</dbReference>
<evidence type="ECO:0000256" key="2">
    <source>
        <dbReference type="PIRSR" id="PIRSR005211-1"/>
    </source>
</evidence>
<dbReference type="GO" id="GO:0051792">
    <property type="term" value="P:medium-chain fatty acid biosynthetic process"/>
    <property type="evidence" value="ECO:0007669"/>
    <property type="project" value="TreeGrafter"/>
</dbReference>
<dbReference type="InterPro" id="IPR050960">
    <property type="entry name" value="AB_hydrolase_4_sf"/>
</dbReference>
<comment type="caution">
    <text evidence="3">The sequence shown here is derived from an EMBL/GenBank/DDBJ whole genome shotgun (WGS) entry which is preliminary data.</text>
</comment>
<dbReference type="InterPro" id="IPR029058">
    <property type="entry name" value="AB_hydrolase_fold"/>
</dbReference>
<evidence type="ECO:0000256" key="1">
    <source>
        <dbReference type="ARBA" id="ARBA00010884"/>
    </source>
</evidence>
<reference evidence="3" key="1">
    <citation type="submission" date="2023-11" db="EMBL/GenBank/DDBJ databases">
        <authorList>
            <person name="De Vega J J."/>
            <person name="De Vega J J."/>
        </authorList>
    </citation>
    <scope>NUCLEOTIDE SEQUENCE</scope>
</reference>
<dbReference type="PANTHER" id="PTHR10794:SF63">
    <property type="entry name" value="ALPHA_BETA HYDROLASE 1, ISOFORM A"/>
    <property type="match status" value="1"/>
</dbReference>
<comment type="similarity">
    <text evidence="1">Belongs to the AB hydrolase superfamily. AB hydrolase 4 family.</text>
</comment>
<dbReference type="AlphaFoldDB" id="A0AAD2H487"/>
<dbReference type="GO" id="GO:0051793">
    <property type="term" value="P:medium-chain fatty acid catabolic process"/>
    <property type="evidence" value="ECO:0007669"/>
    <property type="project" value="TreeGrafter"/>
</dbReference>
<dbReference type="Gene3D" id="3.40.50.1820">
    <property type="entry name" value="alpha/beta hydrolase"/>
    <property type="match status" value="1"/>
</dbReference>
<dbReference type="SUPFAM" id="SSF53474">
    <property type="entry name" value="alpha/beta-Hydrolases"/>
    <property type="match status" value="1"/>
</dbReference>
<name>A0AAD2H487_9AGAR</name>
<evidence type="ECO:0000313" key="4">
    <source>
        <dbReference type="Proteomes" id="UP001295794"/>
    </source>
</evidence>
<accession>A0AAD2H487</accession>
<feature type="active site" description="Charge relay system" evidence="2">
    <location>
        <position position="170"/>
    </location>
</feature>